<dbReference type="Proteomes" id="UP000050417">
    <property type="component" value="Unassembled WGS sequence"/>
</dbReference>
<comment type="caution">
    <text evidence="2">The sequence shown here is derived from an EMBL/GenBank/DDBJ whole genome shotgun (WGS) entry which is preliminary data.</text>
</comment>
<gene>
    <name evidence="2" type="ORF">ADN00_18765</name>
</gene>
<dbReference type="InterPro" id="IPR001387">
    <property type="entry name" value="Cro/C1-type_HTH"/>
</dbReference>
<proteinExistence type="predicted"/>
<dbReference type="InterPro" id="IPR010982">
    <property type="entry name" value="Lambda_DNA-bd_dom_sf"/>
</dbReference>
<dbReference type="EMBL" id="LGCL01000045">
    <property type="protein sequence ID" value="KPL70087.1"/>
    <property type="molecule type" value="Genomic_DNA"/>
</dbReference>
<keyword evidence="3" id="KW-1185">Reference proteome</keyword>
<evidence type="ECO:0000313" key="3">
    <source>
        <dbReference type="Proteomes" id="UP000050417"/>
    </source>
</evidence>
<dbReference type="PROSITE" id="PS50943">
    <property type="entry name" value="HTH_CROC1"/>
    <property type="match status" value="1"/>
</dbReference>
<evidence type="ECO:0000259" key="1">
    <source>
        <dbReference type="PROSITE" id="PS50943"/>
    </source>
</evidence>
<accession>A0A0P6WVW6</accession>
<dbReference type="Gene3D" id="1.10.260.40">
    <property type="entry name" value="lambda repressor-like DNA-binding domains"/>
    <property type="match status" value="1"/>
</dbReference>
<evidence type="ECO:0000313" key="2">
    <source>
        <dbReference type="EMBL" id="KPL70087.1"/>
    </source>
</evidence>
<dbReference type="STRING" id="1134406.ADN00_18765"/>
<dbReference type="GO" id="GO:0003677">
    <property type="term" value="F:DNA binding"/>
    <property type="evidence" value="ECO:0007669"/>
    <property type="project" value="InterPro"/>
</dbReference>
<name>A0A0P6WVW6_9CHLR</name>
<protein>
    <recommendedName>
        <fullName evidence="1">HTH cro/C1-type domain-containing protein</fullName>
    </recommendedName>
</protein>
<dbReference type="SMART" id="SM00530">
    <property type="entry name" value="HTH_XRE"/>
    <property type="match status" value="1"/>
</dbReference>
<dbReference type="AlphaFoldDB" id="A0A0P6WVW6"/>
<dbReference type="Pfam" id="PF13443">
    <property type="entry name" value="HTH_26"/>
    <property type="match status" value="1"/>
</dbReference>
<reference evidence="2 3" key="1">
    <citation type="submission" date="2015-07" db="EMBL/GenBank/DDBJ databases">
        <title>Genome sequence of Ornatilinea apprima DSM 23815.</title>
        <authorList>
            <person name="Hemp J."/>
            <person name="Ward L.M."/>
            <person name="Pace L.A."/>
            <person name="Fischer W.W."/>
        </authorList>
    </citation>
    <scope>NUCLEOTIDE SEQUENCE [LARGE SCALE GENOMIC DNA]</scope>
    <source>
        <strain evidence="2 3">P3M-1</strain>
    </source>
</reference>
<organism evidence="2 3">
    <name type="scientific">Ornatilinea apprima</name>
    <dbReference type="NCBI Taxonomy" id="1134406"/>
    <lineage>
        <taxon>Bacteria</taxon>
        <taxon>Bacillati</taxon>
        <taxon>Chloroflexota</taxon>
        <taxon>Anaerolineae</taxon>
        <taxon>Anaerolineales</taxon>
        <taxon>Anaerolineaceae</taxon>
        <taxon>Ornatilinea</taxon>
    </lineage>
</organism>
<dbReference type="CDD" id="cd00093">
    <property type="entry name" value="HTH_XRE"/>
    <property type="match status" value="1"/>
</dbReference>
<sequence>MESGSLEKFKEWLDKSLDDRNWKYADLARFTGLDSAVISNIVNGRRGLGIDTAALIGDVLAVRPDFLLRLYGALPPIPKEENEIEQLAYRISKLPAEDQQIIDDLIQAMLSRRGIFTNEKNNISNTEAPSA</sequence>
<dbReference type="SUPFAM" id="SSF47413">
    <property type="entry name" value="lambda repressor-like DNA-binding domains"/>
    <property type="match status" value="1"/>
</dbReference>
<feature type="domain" description="HTH cro/C1-type" evidence="1">
    <location>
        <begin position="25"/>
        <end position="67"/>
    </location>
</feature>